<comment type="subcellular location">
    <subcellularLocation>
        <location evidence="1">Membrane</location>
        <topology evidence="1">Multi-pass membrane protein</topology>
    </subcellularLocation>
</comment>
<name>A0A1G4SA94_9BACL</name>
<dbReference type="GO" id="GO:0140359">
    <property type="term" value="F:ABC-type transporter activity"/>
    <property type="evidence" value="ECO:0007669"/>
    <property type="project" value="InterPro"/>
</dbReference>
<evidence type="ECO:0000256" key="2">
    <source>
        <dbReference type="ARBA" id="ARBA00022692"/>
    </source>
</evidence>
<proteinExistence type="predicted"/>
<dbReference type="STRING" id="624147.SAMN04487970_102572"/>
<dbReference type="OrthoDB" id="3182222at2"/>
<keyword evidence="2 5" id="KW-0812">Transmembrane</keyword>
<feature type="domain" description="ABC-2 type transporter transmembrane" evidence="6">
    <location>
        <begin position="47"/>
        <end position="226"/>
    </location>
</feature>
<dbReference type="InterPro" id="IPR013525">
    <property type="entry name" value="ABC2_TM"/>
</dbReference>
<dbReference type="Proteomes" id="UP000198601">
    <property type="component" value="Unassembled WGS sequence"/>
</dbReference>
<evidence type="ECO:0000313" key="7">
    <source>
        <dbReference type="EMBL" id="SCW66030.1"/>
    </source>
</evidence>
<dbReference type="GO" id="GO:0016020">
    <property type="term" value="C:membrane"/>
    <property type="evidence" value="ECO:0007669"/>
    <property type="project" value="UniProtKB-SubCell"/>
</dbReference>
<evidence type="ECO:0000256" key="1">
    <source>
        <dbReference type="ARBA" id="ARBA00004141"/>
    </source>
</evidence>
<dbReference type="AlphaFoldDB" id="A0A1G4SA94"/>
<dbReference type="EMBL" id="FMTT01000025">
    <property type="protein sequence ID" value="SCW66030.1"/>
    <property type="molecule type" value="Genomic_DNA"/>
</dbReference>
<keyword evidence="3 5" id="KW-1133">Transmembrane helix</keyword>
<evidence type="ECO:0000256" key="3">
    <source>
        <dbReference type="ARBA" id="ARBA00022989"/>
    </source>
</evidence>
<feature type="transmembrane region" description="Helical" evidence="5">
    <location>
        <begin position="211"/>
        <end position="229"/>
    </location>
</feature>
<evidence type="ECO:0000259" key="6">
    <source>
        <dbReference type="Pfam" id="PF12698"/>
    </source>
</evidence>
<feature type="transmembrane region" description="Helical" evidence="5">
    <location>
        <begin position="153"/>
        <end position="174"/>
    </location>
</feature>
<dbReference type="RefSeq" id="WP_090673739.1">
    <property type="nucleotide sequence ID" value="NZ_FMTT01000025.1"/>
</dbReference>
<sequence length="236" mass="26020">MSISLKRARAIFVKDYKEFSRNYAISIIVLFPIIFAFLLRGVGPSLPGAFGFVLNTSFVILTSLAQACLIAEEKERNTLRSLMMTPATTMDVLIGKSTLVFVMSAVVLAIATYIFGYEPASIWVFVAVIILSIILYTAAGTICGLFSKTLLETSLSIIPVAIVFTGAPWGALLVKDFPIFKVLEYVPSSQLVYLLKIHNIGFTTGDLLKPLLITLIWTVVLTIVSVVLYQRRLKDE</sequence>
<accession>A0A1G4SA94</accession>
<feature type="transmembrane region" description="Helical" evidence="5">
    <location>
        <begin position="21"/>
        <end position="43"/>
    </location>
</feature>
<feature type="transmembrane region" description="Helical" evidence="5">
    <location>
        <begin position="122"/>
        <end position="146"/>
    </location>
</feature>
<evidence type="ECO:0000256" key="4">
    <source>
        <dbReference type="ARBA" id="ARBA00023136"/>
    </source>
</evidence>
<keyword evidence="8" id="KW-1185">Reference proteome</keyword>
<feature type="transmembrane region" description="Helical" evidence="5">
    <location>
        <begin position="49"/>
        <end position="71"/>
    </location>
</feature>
<protein>
    <submittedName>
        <fullName evidence="7">ABC-2 type transport system permease protein</fullName>
    </submittedName>
</protein>
<organism evidence="7 8">
    <name type="scientific">Paenibacillus tianmuensis</name>
    <dbReference type="NCBI Taxonomy" id="624147"/>
    <lineage>
        <taxon>Bacteria</taxon>
        <taxon>Bacillati</taxon>
        <taxon>Bacillota</taxon>
        <taxon>Bacilli</taxon>
        <taxon>Bacillales</taxon>
        <taxon>Paenibacillaceae</taxon>
        <taxon>Paenibacillus</taxon>
    </lineage>
</organism>
<keyword evidence="4 5" id="KW-0472">Membrane</keyword>
<reference evidence="8" key="1">
    <citation type="submission" date="2016-10" db="EMBL/GenBank/DDBJ databases">
        <authorList>
            <person name="Varghese N."/>
            <person name="Submissions S."/>
        </authorList>
    </citation>
    <scope>NUCLEOTIDE SEQUENCE [LARGE SCALE GENOMIC DNA]</scope>
    <source>
        <strain evidence="8">CGMCC 1.8946</strain>
    </source>
</reference>
<evidence type="ECO:0000313" key="8">
    <source>
        <dbReference type="Proteomes" id="UP000198601"/>
    </source>
</evidence>
<feature type="transmembrane region" description="Helical" evidence="5">
    <location>
        <begin position="92"/>
        <end position="116"/>
    </location>
</feature>
<dbReference type="Pfam" id="PF12698">
    <property type="entry name" value="ABC2_membrane_3"/>
    <property type="match status" value="1"/>
</dbReference>
<evidence type="ECO:0000256" key="5">
    <source>
        <dbReference type="SAM" id="Phobius"/>
    </source>
</evidence>
<gene>
    <name evidence="7" type="ORF">SAMN04487970_102572</name>
</gene>